<keyword evidence="1" id="KW-1003">Cell membrane</keyword>
<keyword evidence="7" id="KW-1185">Reference proteome</keyword>
<keyword evidence="4" id="KW-0564">Palmitate</keyword>
<dbReference type="EMBL" id="FNGF01000002">
    <property type="protein sequence ID" value="SDK86657.1"/>
    <property type="molecule type" value="Genomic_DNA"/>
</dbReference>
<reference evidence="7" key="1">
    <citation type="submission" date="2016-10" db="EMBL/GenBank/DDBJ databases">
        <authorList>
            <person name="Varghese N."/>
            <person name="Submissions S."/>
        </authorList>
    </citation>
    <scope>NUCLEOTIDE SEQUENCE [LARGE SCALE GENOMIC DNA]</scope>
    <source>
        <strain evidence="7">CGMCC 4.3147</strain>
    </source>
</reference>
<dbReference type="Proteomes" id="UP000198662">
    <property type="component" value="Unassembled WGS sequence"/>
</dbReference>
<evidence type="ECO:0000313" key="6">
    <source>
        <dbReference type="EMBL" id="SDK86657.1"/>
    </source>
</evidence>
<evidence type="ECO:0000313" key="7">
    <source>
        <dbReference type="Proteomes" id="UP000198662"/>
    </source>
</evidence>
<keyword evidence="5" id="KW-0449">Lipoprotein</keyword>
<dbReference type="PROSITE" id="PS51318">
    <property type="entry name" value="TAT"/>
    <property type="match status" value="1"/>
</dbReference>
<evidence type="ECO:0000256" key="3">
    <source>
        <dbReference type="ARBA" id="ARBA00023136"/>
    </source>
</evidence>
<dbReference type="Pfam" id="PF01547">
    <property type="entry name" value="SBP_bac_1"/>
    <property type="match status" value="1"/>
</dbReference>
<evidence type="ECO:0000256" key="4">
    <source>
        <dbReference type="ARBA" id="ARBA00023139"/>
    </source>
</evidence>
<dbReference type="PANTHER" id="PTHR43649:SF33">
    <property type="entry name" value="POLYGALACTURONAN_RHAMNOGALACTURONAN-BINDING PROTEIN YTCQ"/>
    <property type="match status" value="1"/>
</dbReference>
<accession>A0A1G9FE79</accession>
<protein>
    <submittedName>
        <fullName evidence="6">Raffinose/stachyose/melibiose transport system substrate-binding protein</fullName>
    </submittedName>
</protein>
<keyword evidence="2" id="KW-0732">Signal</keyword>
<name>A0A1G9FE79_9ACTN</name>
<evidence type="ECO:0000256" key="5">
    <source>
        <dbReference type="ARBA" id="ARBA00023288"/>
    </source>
</evidence>
<dbReference type="PANTHER" id="PTHR43649">
    <property type="entry name" value="ARABINOSE-BINDING PROTEIN-RELATED"/>
    <property type="match status" value="1"/>
</dbReference>
<dbReference type="Gene3D" id="3.40.190.10">
    <property type="entry name" value="Periplasmic binding protein-like II"/>
    <property type="match status" value="2"/>
</dbReference>
<evidence type="ECO:0000256" key="2">
    <source>
        <dbReference type="ARBA" id="ARBA00022729"/>
    </source>
</evidence>
<dbReference type="STRING" id="380244.SAMN05216298_1732"/>
<gene>
    <name evidence="6" type="ORF">SAMN05216298_1732</name>
</gene>
<sequence length="457" mass="48806">MRNARARSSAAAVPARGLSRRSLMQSAGGLSLAAAVPFALTACGTSGGTTGGKTAIRFLYATGDETWNAVAKGVADAFNAKSATATVELEPLPAGTDYPTAMKTMDATGNWPALVDMRDTLTYLEAGKLAPIPESVTSLLNDEVYAPVEDGEVYIVPTTALNGELGFNMVYDKDYFDEHGLAVPATYAEFVALLDAIKANGDAPLATAAGEIWPSDQLWKPLAAPVFAQYSAAGGFWNAVRAGDASLGDLREPLQRLKDLTDAYVLEGWQSTQDAQTTTLLVNRQAVMATSSAGIGRLNDVNKVDPDFNAGIFYVPADDGRLNVLKNSVNGDTASGFAISAQAQEDGGQYDAAVEFLEFYFSVEACDLMEATGMIAPNVKAADEIERNSSIPGADDYFALLADPNLTWFANETTWSGFSTFHTFFRQARIEMQDGQTTIDECIAKSQEEFDDQAEQE</sequence>
<dbReference type="SUPFAM" id="SSF53850">
    <property type="entry name" value="Periplasmic binding protein-like II"/>
    <property type="match status" value="1"/>
</dbReference>
<dbReference type="AlphaFoldDB" id="A0A1G9FE79"/>
<proteinExistence type="predicted"/>
<dbReference type="InterPro" id="IPR006311">
    <property type="entry name" value="TAT_signal"/>
</dbReference>
<organism evidence="6 7">
    <name type="scientific">Glycomyces sambucus</name>
    <dbReference type="NCBI Taxonomy" id="380244"/>
    <lineage>
        <taxon>Bacteria</taxon>
        <taxon>Bacillati</taxon>
        <taxon>Actinomycetota</taxon>
        <taxon>Actinomycetes</taxon>
        <taxon>Glycomycetales</taxon>
        <taxon>Glycomycetaceae</taxon>
        <taxon>Glycomyces</taxon>
    </lineage>
</organism>
<evidence type="ECO:0000256" key="1">
    <source>
        <dbReference type="ARBA" id="ARBA00022475"/>
    </source>
</evidence>
<keyword evidence="3" id="KW-0472">Membrane</keyword>
<dbReference type="InterPro" id="IPR006059">
    <property type="entry name" value="SBP"/>
</dbReference>
<dbReference type="InterPro" id="IPR050490">
    <property type="entry name" value="Bact_solute-bd_prot1"/>
</dbReference>